<dbReference type="PANTHER" id="PTHR33744:SF1">
    <property type="entry name" value="DNA-BINDING TRANSCRIPTIONAL ACTIVATOR ADER"/>
    <property type="match status" value="1"/>
</dbReference>
<comment type="caution">
    <text evidence="3">The sequence shown here is derived from an EMBL/GenBank/DDBJ whole genome shotgun (WGS) entry which is preliminary data.</text>
</comment>
<proteinExistence type="predicted"/>
<gene>
    <name evidence="3" type="ORF">GCM10009839_07470</name>
</gene>
<protein>
    <recommendedName>
        <fullName evidence="2">PucR C-terminal helix-turn-helix domain-containing protein</fullName>
    </recommendedName>
</protein>
<feature type="domain" description="PucR C-terminal helix-turn-helix" evidence="2">
    <location>
        <begin position="457"/>
        <end position="514"/>
    </location>
</feature>
<organism evidence="3 4">
    <name type="scientific">Catenulispora yoronensis</name>
    <dbReference type="NCBI Taxonomy" id="450799"/>
    <lineage>
        <taxon>Bacteria</taxon>
        <taxon>Bacillati</taxon>
        <taxon>Actinomycetota</taxon>
        <taxon>Actinomycetes</taxon>
        <taxon>Catenulisporales</taxon>
        <taxon>Catenulisporaceae</taxon>
        <taxon>Catenulispora</taxon>
    </lineage>
</organism>
<keyword evidence="4" id="KW-1185">Reference proteome</keyword>
<dbReference type="Proteomes" id="UP001500751">
    <property type="component" value="Unassembled WGS sequence"/>
</dbReference>
<dbReference type="InterPro" id="IPR042070">
    <property type="entry name" value="PucR_C-HTH_sf"/>
</dbReference>
<dbReference type="InterPro" id="IPR051448">
    <property type="entry name" value="CdaR-like_regulators"/>
</dbReference>
<feature type="compositionally biased region" description="Low complexity" evidence="1">
    <location>
        <begin position="61"/>
        <end position="82"/>
    </location>
</feature>
<reference evidence="4" key="1">
    <citation type="journal article" date="2019" name="Int. J. Syst. Evol. Microbiol.">
        <title>The Global Catalogue of Microorganisms (GCM) 10K type strain sequencing project: providing services to taxonomists for standard genome sequencing and annotation.</title>
        <authorList>
            <consortium name="The Broad Institute Genomics Platform"/>
            <consortium name="The Broad Institute Genome Sequencing Center for Infectious Disease"/>
            <person name="Wu L."/>
            <person name="Ma J."/>
        </authorList>
    </citation>
    <scope>NUCLEOTIDE SEQUENCE [LARGE SCALE GENOMIC DNA]</scope>
    <source>
        <strain evidence="4">JCM 16014</strain>
    </source>
</reference>
<evidence type="ECO:0000313" key="3">
    <source>
        <dbReference type="EMBL" id="GAA2014884.1"/>
    </source>
</evidence>
<dbReference type="Pfam" id="PF13556">
    <property type="entry name" value="HTH_30"/>
    <property type="match status" value="2"/>
</dbReference>
<dbReference type="EMBL" id="BAAAQN010000003">
    <property type="protein sequence ID" value="GAA2014884.1"/>
    <property type="molecule type" value="Genomic_DNA"/>
</dbReference>
<evidence type="ECO:0000259" key="2">
    <source>
        <dbReference type="Pfam" id="PF13556"/>
    </source>
</evidence>
<dbReference type="RefSeq" id="WP_344664045.1">
    <property type="nucleotide sequence ID" value="NZ_BAAAQN010000003.1"/>
</dbReference>
<name>A0ABP5F658_9ACTN</name>
<feature type="region of interest" description="Disordered" evidence="1">
    <location>
        <begin position="61"/>
        <end position="85"/>
    </location>
</feature>
<dbReference type="PANTHER" id="PTHR33744">
    <property type="entry name" value="CARBOHYDRATE DIACID REGULATOR"/>
    <property type="match status" value="1"/>
</dbReference>
<dbReference type="InterPro" id="IPR025736">
    <property type="entry name" value="PucR_C-HTH_dom"/>
</dbReference>
<evidence type="ECO:0000313" key="4">
    <source>
        <dbReference type="Proteomes" id="UP001500751"/>
    </source>
</evidence>
<accession>A0ABP5F658</accession>
<dbReference type="Gene3D" id="1.10.10.2840">
    <property type="entry name" value="PucR C-terminal helix-turn-helix domain"/>
    <property type="match status" value="2"/>
</dbReference>
<sequence length="522" mass="55120">MDASPGTVPETVVDATDRARDVLELQRLARGSGTQGLLGWLAGRIGAPVFLIHPSGRIAAQAGQDGQAAQAGQDAQAGHDGQPSGEDIRELAVQAVRTAVARKASSISVDHDASTGVAVTLGGLPETDDPLLAAVVSRWAPPAKARLLADAAPVLGLSWQAERLETQRQRQRRADAHIREAVLRLLMNGHIADARQVAAALLPTLAETVQIHVVEGPPAQRRQLADNLAVSLTDAWVVPCPVYRDHVFVLAPVDTEARAAASSPWTLPALIANACVAGSSAAVPLQDTAVGYAQAFHALAAARHRDLRHCTFAASADPALVIGAAGARWAQEFLAPLRSYRRRRPQDPDGSELLATASSWLSFSGGASAHLKVHRNTVTARMALVQELLSLDLDRIGDQSTLSLAVRLSSSGIPAAPGPAEGDPVDVDGLLALPDVVDWAERQLRPLQDPGISDAVRETLATWLAADARIEAAAETLGVSTAGVRKRLIRIEILLERSLLRPPSAVHDLWLAHRAIALARSC</sequence>
<evidence type="ECO:0000256" key="1">
    <source>
        <dbReference type="SAM" id="MobiDB-lite"/>
    </source>
</evidence>
<feature type="domain" description="PucR C-terminal helix-turn-helix" evidence="2">
    <location>
        <begin position="366"/>
        <end position="407"/>
    </location>
</feature>